<evidence type="ECO:0000313" key="7">
    <source>
        <dbReference type="Proteomes" id="UP000272474"/>
    </source>
</evidence>
<keyword evidence="3" id="KW-0902">Two-component regulatory system</keyword>
<dbReference type="Gene3D" id="1.20.5.1930">
    <property type="match status" value="1"/>
</dbReference>
<protein>
    <submittedName>
        <fullName evidence="6">GAF domain-containing protein</fullName>
    </submittedName>
</protein>
<dbReference type="GO" id="GO:0016020">
    <property type="term" value="C:membrane"/>
    <property type="evidence" value="ECO:0007669"/>
    <property type="project" value="InterPro"/>
</dbReference>
<sequence length="535" mass="55186">MRREALTRLLRAVETVGGDATPRAVPDLVVRAAAELAGARYAALALLDEDGTGIGRLISHGPAAPGRTGRAPDRLARWLLGGPEPEEPGSLAVPLFVHGAKCGALQVAGRRGGFAPEDRLLLRVLAAQAGAALGNARLREAVRRQARWMDGSLELSTSLLAEGAEDPAGPGEEGNALAVVAEQAGRLTDAAVSAVLEPARPLAHGRNGARAGAADLEVVAAHGRGAGRLLGTTVPAGSPALGQALSGEPVLVDDPLTDPRLVTGLIRDRGPAMLLPLGTGGTLLGVLALARDRGAPPYSVPERALATQFAQQAALALLLGRARRDRARIAVLEDRDRIARDLHDLVIQRLFAVGMTLEGARRAGLPEEASWRLESATRELDATVEEIRTTIYALRQPPQEAPPGLRARVLREAGAAAGPLGFTPSVSFTGPVDALVAEEPAAHLIAALREGLSNAARHAAASRVEVSVDATARLPDGRPAVRLRVTDDGSGPPAGGARRSGLRNLAERAASLGGSAGLGPGPDGRGSALTWQVPR</sequence>
<dbReference type="InterPro" id="IPR011712">
    <property type="entry name" value="Sig_transdc_His_kin_sub3_dim/P"/>
</dbReference>
<dbReference type="InterPro" id="IPR050482">
    <property type="entry name" value="Sensor_HK_TwoCompSys"/>
</dbReference>
<dbReference type="GO" id="GO:0000155">
    <property type="term" value="F:phosphorelay sensor kinase activity"/>
    <property type="evidence" value="ECO:0007669"/>
    <property type="project" value="InterPro"/>
</dbReference>
<feature type="region of interest" description="Disordered" evidence="4">
    <location>
        <begin position="511"/>
        <end position="535"/>
    </location>
</feature>
<feature type="compositionally biased region" description="Gly residues" evidence="4">
    <location>
        <begin position="514"/>
        <end position="524"/>
    </location>
</feature>
<dbReference type="EMBL" id="RBAL01000020">
    <property type="protein sequence ID" value="RKN38036.1"/>
    <property type="molecule type" value="Genomic_DNA"/>
</dbReference>
<comment type="caution">
    <text evidence="6">The sequence shown here is derived from an EMBL/GenBank/DDBJ whole genome shotgun (WGS) entry which is preliminary data.</text>
</comment>
<gene>
    <name evidence="6" type="ORF">D7294_25970</name>
</gene>
<dbReference type="SUPFAM" id="SSF55781">
    <property type="entry name" value="GAF domain-like"/>
    <property type="match status" value="2"/>
</dbReference>
<evidence type="ECO:0000256" key="1">
    <source>
        <dbReference type="ARBA" id="ARBA00022679"/>
    </source>
</evidence>
<accession>A0A3A9YS02</accession>
<dbReference type="SUPFAM" id="SSF55874">
    <property type="entry name" value="ATPase domain of HSP90 chaperone/DNA topoisomerase II/histidine kinase"/>
    <property type="match status" value="1"/>
</dbReference>
<dbReference type="OrthoDB" id="5241249at2"/>
<dbReference type="GO" id="GO:0046983">
    <property type="term" value="F:protein dimerization activity"/>
    <property type="evidence" value="ECO:0007669"/>
    <property type="project" value="InterPro"/>
</dbReference>
<dbReference type="Pfam" id="PF01590">
    <property type="entry name" value="GAF"/>
    <property type="match status" value="2"/>
</dbReference>
<evidence type="ECO:0000256" key="2">
    <source>
        <dbReference type="ARBA" id="ARBA00022777"/>
    </source>
</evidence>
<feature type="domain" description="GAF" evidence="5">
    <location>
        <begin position="172"/>
        <end position="327"/>
    </location>
</feature>
<name>A0A3A9YS02_9ACTN</name>
<dbReference type="SMART" id="SM00065">
    <property type="entry name" value="GAF"/>
    <property type="match status" value="2"/>
</dbReference>
<evidence type="ECO:0000313" key="6">
    <source>
        <dbReference type="EMBL" id="RKN38036.1"/>
    </source>
</evidence>
<dbReference type="CDD" id="cd16917">
    <property type="entry name" value="HATPase_UhpB-NarQ-NarX-like"/>
    <property type="match status" value="1"/>
</dbReference>
<dbReference type="InterPro" id="IPR036890">
    <property type="entry name" value="HATPase_C_sf"/>
</dbReference>
<keyword evidence="1" id="KW-0808">Transferase</keyword>
<evidence type="ECO:0000259" key="5">
    <source>
        <dbReference type="SMART" id="SM00065"/>
    </source>
</evidence>
<organism evidence="6 7">
    <name type="scientific">Streptomyces hoynatensis</name>
    <dbReference type="NCBI Taxonomy" id="1141874"/>
    <lineage>
        <taxon>Bacteria</taxon>
        <taxon>Bacillati</taxon>
        <taxon>Actinomycetota</taxon>
        <taxon>Actinomycetes</taxon>
        <taxon>Kitasatosporales</taxon>
        <taxon>Streptomycetaceae</taxon>
        <taxon>Streptomyces</taxon>
    </lineage>
</organism>
<dbReference type="Gene3D" id="3.30.450.40">
    <property type="match status" value="2"/>
</dbReference>
<dbReference type="PANTHER" id="PTHR24421">
    <property type="entry name" value="NITRATE/NITRITE SENSOR PROTEIN NARX-RELATED"/>
    <property type="match status" value="1"/>
</dbReference>
<dbReference type="Gene3D" id="3.30.565.10">
    <property type="entry name" value="Histidine kinase-like ATPase, C-terminal domain"/>
    <property type="match status" value="1"/>
</dbReference>
<keyword evidence="2" id="KW-0418">Kinase</keyword>
<dbReference type="Proteomes" id="UP000272474">
    <property type="component" value="Unassembled WGS sequence"/>
</dbReference>
<dbReference type="InterPro" id="IPR029016">
    <property type="entry name" value="GAF-like_dom_sf"/>
</dbReference>
<dbReference type="AlphaFoldDB" id="A0A3A9YS02"/>
<reference evidence="6 7" key="1">
    <citation type="journal article" date="2014" name="Int. J. Syst. Evol. Microbiol.">
        <title>Streptomyces hoynatensis sp. nov., isolated from deep marine sediment.</title>
        <authorList>
            <person name="Veyisoglu A."/>
            <person name="Sahin N."/>
        </authorList>
    </citation>
    <scope>NUCLEOTIDE SEQUENCE [LARGE SCALE GENOMIC DNA]</scope>
    <source>
        <strain evidence="6 7">KCTC 29097</strain>
    </source>
</reference>
<proteinExistence type="predicted"/>
<dbReference type="RefSeq" id="WP_120683943.1">
    <property type="nucleotide sequence ID" value="NZ_RBAL01000020.1"/>
</dbReference>
<dbReference type="InterPro" id="IPR003018">
    <property type="entry name" value="GAF"/>
</dbReference>
<feature type="domain" description="GAF" evidence="5">
    <location>
        <begin position="21"/>
        <end position="143"/>
    </location>
</feature>
<evidence type="ECO:0000256" key="3">
    <source>
        <dbReference type="ARBA" id="ARBA00023012"/>
    </source>
</evidence>
<dbReference type="Pfam" id="PF07730">
    <property type="entry name" value="HisKA_3"/>
    <property type="match status" value="1"/>
</dbReference>
<dbReference type="PANTHER" id="PTHR24421:SF56">
    <property type="entry name" value="OXYGEN SENSOR HISTIDINE KINASE RESPONSE REGULATOR DOST"/>
    <property type="match status" value="1"/>
</dbReference>
<keyword evidence="7" id="KW-1185">Reference proteome</keyword>
<evidence type="ECO:0000256" key="4">
    <source>
        <dbReference type="SAM" id="MobiDB-lite"/>
    </source>
</evidence>